<organism evidence="2 3">
    <name type="scientific">Pseudoduganella ginsengisoli</name>
    <dbReference type="NCBI Taxonomy" id="1462440"/>
    <lineage>
        <taxon>Bacteria</taxon>
        <taxon>Pseudomonadati</taxon>
        <taxon>Pseudomonadota</taxon>
        <taxon>Betaproteobacteria</taxon>
        <taxon>Burkholderiales</taxon>
        <taxon>Oxalobacteraceae</taxon>
        <taxon>Telluria group</taxon>
        <taxon>Pseudoduganella</taxon>
    </lineage>
</organism>
<sequence>MLKYVTTGMTFALLAAAAHAASDPRLDGLKRVERSRCERAGNTGPGAPKNLKLVPKYCECVANNYYDNLPKEEVDQLLSAGQSESIDERREVRLAQARTACKVQP</sequence>
<evidence type="ECO:0000256" key="1">
    <source>
        <dbReference type="SAM" id="SignalP"/>
    </source>
</evidence>
<comment type="caution">
    <text evidence="2">The sequence shown here is derived from an EMBL/GenBank/DDBJ whole genome shotgun (WGS) entry which is preliminary data.</text>
</comment>
<dbReference type="RefSeq" id="WP_155438987.1">
    <property type="nucleotide sequence ID" value="NZ_WNLA01000005.1"/>
</dbReference>
<evidence type="ECO:0000313" key="3">
    <source>
        <dbReference type="Proteomes" id="UP000484015"/>
    </source>
</evidence>
<dbReference type="AlphaFoldDB" id="A0A6L6PZL5"/>
<dbReference type="EMBL" id="WNLA01000005">
    <property type="protein sequence ID" value="MTW02604.1"/>
    <property type="molecule type" value="Genomic_DNA"/>
</dbReference>
<accession>A0A6L6PZL5</accession>
<proteinExistence type="predicted"/>
<feature type="signal peptide" evidence="1">
    <location>
        <begin position="1"/>
        <end position="20"/>
    </location>
</feature>
<keyword evidence="1" id="KW-0732">Signal</keyword>
<dbReference type="OrthoDB" id="8780940at2"/>
<feature type="chain" id="PRO_5026872123" evidence="1">
    <location>
        <begin position="21"/>
        <end position="105"/>
    </location>
</feature>
<name>A0A6L6PZL5_9BURK</name>
<protein>
    <submittedName>
        <fullName evidence="2">Uncharacterized protein</fullName>
    </submittedName>
</protein>
<dbReference type="Proteomes" id="UP000484015">
    <property type="component" value="Unassembled WGS sequence"/>
</dbReference>
<keyword evidence="3" id="KW-1185">Reference proteome</keyword>
<reference evidence="2 3" key="1">
    <citation type="submission" date="2019-11" db="EMBL/GenBank/DDBJ databases">
        <title>Type strains purchased from KCTC, JCM and DSMZ.</title>
        <authorList>
            <person name="Lu H."/>
        </authorList>
    </citation>
    <scope>NUCLEOTIDE SEQUENCE [LARGE SCALE GENOMIC DNA]</scope>
    <source>
        <strain evidence="2 3">KCTC 42409</strain>
    </source>
</reference>
<gene>
    <name evidence="2" type="ORF">GM668_10975</name>
</gene>
<evidence type="ECO:0000313" key="2">
    <source>
        <dbReference type="EMBL" id="MTW02604.1"/>
    </source>
</evidence>